<evidence type="ECO:0000256" key="10">
    <source>
        <dbReference type="SAM" id="MobiDB-lite"/>
    </source>
</evidence>
<evidence type="ECO:0000256" key="7">
    <source>
        <dbReference type="ARBA" id="ARBA00022691"/>
    </source>
</evidence>
<proteinExistence type="inferred from homology"/>
<dbReference type="GO" id="GO:0018064">
    <property type="term" value="F:protein-L-histidine N-tele-methyltransferase activity"/>
    <property type="evidence" value="ECO:0007669"/>
    <property type="project" value="UniProtKB-EC"/>
</dbReference>
<organism evidence="11 12">
    <name type="scientific">Elsinoe australis</name>
    <dbReference type="NCBI Taxonomy" id="40998"/>
    <lineage>
        <taxon>Eukaryota</taxon>
        <taxon>Fungi</taxon>
        <taxon>Dikarya</taxon>
        <taxon>Ascomycota</taxon>
        <taxon>Pezizomycotina</taxon>
        <taxon>Dothideomycetes</taxon>
        <taxon>Dothideomycetidae</taxon>
        <taxon>Myriangiales</taxon>
        <taxon>Elsinoaceae</taxon>
        <taxon>Elsinoe</taxon>
    </lineage>
</organism>
<evidence type="ECO:0000313" key="11">
    <source>
        <dbReference type="EMBL" id="TKX24446.1"/>
    </source>
</evidence>
<evidence type="ECO:0000256" key="6">
    <source>
        <dbReference type="ARBA" id="ARBA00022679"/>
    </source>
</evidence>
<dbReference type="PANTHER" id="PTHR14614">
    <property type="entry name" value="HEPATOCELLULAR CARCINOMA-ASSOCIATED ANTIGEN"/>
    <property type="match status" value="1"/>
</dbReference>
<keyword evidence="4" id="KW-0963">Cytoplasm</keyword>
<dbReference type="InterPro" id="IPR029063">
    <property type="entry name" value="SAM-dependent_MTases_sf"/>
</dbReference>
<evidence type="ECO:0000256" key="5">
    <source>
        <dbReference type="ARBA" id="ARBA00022603"/>
    </source>
</evidence>
<dbReference type="Proteomes" id="UP000308133">
    <property type="component" value="Unassembled WGS sequence"/>
</dbReference>
<feature type="region of interest" description="Disordered" evidence="10">
    <location>
        <begin position="1"/>
        <end position="34"/>
    </location>
</feature>
<dbReference type="GO" id="GO:0032259">
    <property type="term" value="P:methylation"/>
    <property type="evidence" value="ECO:0007669"/>
    <property type="project" value="UniProtKB-KW"/>
</dbReference>
<evidence type="ECO:0000256" key="9">
    <source>
        <dbReference type="ARBA" id="ARBA00038126"/>
    </source>
</evidence>
<gene>
    <name evidence="11" type="ORF">C1H76_3053</name>
</gene>
<evidence type="ECO:0000256" key="4">
    <source>
        <dbReference type="ARBA" id="ARBA00022490"/>
    </source>
</evidence>
<evidence type="ECO:0000256" key="2">
    <source>
        <dbReference type="ARBA" id="ARBA00004496"/>
    </source>
</evidence>
<evidence type="ECO:0000313" key="12">
    <source>
        <dbReference type="Proteomes" id="UP000308133"/>
    </source>
</evidence>
<protein>
    <recommendedName>
        <fullName evidence="3">protein-histidine N-methyltransferase</fullName>
        <ecNumber evidence="3">2.1.1.85</ecNumber>
    </recommendedName>
</protein>
<name>A0A4U7B6R4_9PEZI</name>
<dbReference type="GO" id="GO:0005737">
    <property type="term" value="C:cytoplasm"/>
    <property type="evidence" value="ECO:0007669"/>
    <property type="project" value="UniProtKB-SubCell"/>
</dbReference>
<keyword evidence="8" id="KW-0539">Nucleus</keyword>
<dbReference type="EMBL" id="PTQR01000039">
    <property type="protein sequence ID" value="TKX24446.1"/>
    <property type="molecule type" value="Genomic_DNA"/>
</dbReference>
<accession>A0A4U7B6R4</accession>
<feature type="compositionally biased region" description="Polar residues" evidence="10">
    <location>
        <begin position="17"/>
        <end position="28"/>
    </location>
</feature>
<comment type="caution">
    <text evidence="11">The sequence shown here is derived from an EMBL/GenBank/DDBJ whole genome shotgun (WGS) entry which is preliminary data.</text>
</comment>
<dbReference type="InterPro" id="IPR019410">
    <property type="entry name" value="Methyltransf_16"/>
</dbReference>
<comment type="subcellular location">
    <subcellularLocation>
        <location evidence="2">Cytoplasm</location>
    </subcellularLocation>
    <subcellularLocation>
        <location evidence="1">Nucleus</location>
    </subcellularLocation>
</comment>
<keyword evidence="7" id="KW-0949">S-adenosyl-L-methionine</keyword>
<keyword evidence="5" id="KW-0489">Methyltransferase</keyword>
<dbReference type="Gene3D" id="3.40.50.150">
    <property type="entry name" value="Vaccinia Virus protein VP39"/>
    <property type="match status" value="1"/>
</dbReference>
<comment type="similarity">
    <text evidence="9">Belongs to the methyltransferase superfamily. METTL18 family.</text>
</comment>
<dbReference type="AlphaFoldDB" id="A0A4U7B6R4"/>
<dbReference type="EC" id="2.1.1.85" evidence="3"/>
<dbReference type="GO" id="GO:0005634">
    <property type="term" value="C:nucleus"/>
    <property type="evidence" value="ECO:0007669"/>
    <property type="project" value="UniProtKB-SubCell"/>
</dbReference>
<evidence type="ECO:0000256" key="3">
    <source>
        <dbReference type="ARBA" id="ARBA00012533"/>
    </source>
</evidence>
<sequence>MSFAFNFSGDDIEADQTESSVQGGQSDANDVGGPVAPSVPVQEHSLNEWLHSLPSRLSYTITTITSPSGKTLILPRRDLFDIRAQLMAEDNESTLSALSTSDLSTNVYEGGFKTWECSLDLASLLLDRGPRKDIDELSRVAHVIELGAGSAMPTLVLFDHAFRNGYRVGFTLADYNADVLRLVTVPNLLLMWARGQGGVVTEEGGSGDLEVTEELMTGFERALKDAGIDFKLLSGPWGEELKRLVPASVPEMTSLVLAAETIYSPASLQCFVNLVHDILREGRMNKAYVAAKKFYFGVGGSVDALKVACRDKGMVAAEVENSGLTGMDAGVGRAVVEIQMY</sequence>
<evidence type="ECO:0000256" key="1">
    <source>
        <dbReference type="ARBA" id="ARBA00004123"/>
    </source>
</evidence>
<dbReference type="PANTHER" id="PTHR14614:SF39">
    <property type="entry name" value="HISTIDINE PROTEIN METHYLTRANSFERASE 1 HOMOLOG"/>
    <property type="match status" value="1"/>
</dbReference>
<keyword evidence="6" id="KW-0808">Transferase</keyword>
<evidence type="ECO:0000256" key="8">
    <source>
        <dbReference type="ARBA" id="ARBA00023242"/>
    </source>
</evidence>
<reference evidence="11 12" key="1">
    <citation type="submission" date="2018-02" db="EMBL/GenBank/DDBJ databases">
        <title>Draft genome sequences of Elsinoe sp., causing black scab on jojoba.</title>
        <authorList>
            <person name="Stodart B."/>
            <person name="Jeffress S."/>
            <person name="Ash G."/>
            <person name="Arun Chinnappa K."/>
        </authorList>
    </citation>
    <scope>NUCLEOTIDE SEQUENCE [LARGE SCALE GENOMIC DNA]</scope>
    <source>
        <strain evidence="11 12">Hillstone_2</strain>
    </source>
</reference>